<dbReference type="EMBL" id="KV417301">
    <property type="protein sequence ID" value="KZO93475.1"/>
    <property type="molecule type" value="Genomic_DNA"/>
</dbReference>
<evidence type="ECO:0000256" key="3">
    <source>
        <dbReference type="ARBA" id="ARBA00022827"/>
    </source>
</evidence>
<keyword evidence="5" id="KW-0503">Monooxygenase</keyword>
<feature type="domain" description="FAD-binding" evidence="7">
    <location>
        <begin position="2"/>
        <end position="352"/>
    </location>
</feature>
<feature type="chain" id="PRO_5007888776" evidence="6">
    <location>
        <begin position="17"/>
        <end position="402"/>
    </location>
</feature>
<dbReference type="GO" id="GO:0071949">
    <property type="term" value="F:FAD binding"/>
    <property type="evidence" value="ECO:0007669"/>
    <property type="project" value="InterPro"/>
</dbReference>
<proteinExistence type="inferred from homology"/>
<dbReference type="InterPro" id="IPR050493">
    <property type="entry name" value="FAD-dep_Monooxygenase_BioMet"/>
</dbReference>
<dbReference type="InterPro" id="IPR036188">
    <property type="entry name" value="FAD/NAD-bd_sf"/>
</dbReference>
<dbReference type="PANTHER" id="PTHR13789">
    <property type="entry name" value="MONOOXYGENASE"/>
    <property type="match status" value="1"/>
</dbReference>
<dbReference type="Pfam" id="PF01494">
    <property type="entry name" value="FAD_binding_3"/>
    <property type="match status" value="1"/>
</dbReference>
<name>A0A167JD65_CALVF</name>
<evidence type="ECO:0000256" key="5">
    <source>
        <dbReference type="ARBA" id="ARBA00023033"/>
    </source>
</evidence>
<feature type="signal peptide" evidence="6">
    <location>
        <begin position="1"/>
        <end position="16"/>
    </location>
</feature>
<dbReference type="OrthoDB" id="47494at2759"/>
<evidence type="ECO:0000256" key="4">
    <source>
        <dbReference type="ARBA" id="ARBA00023002"/>
    </source>
</evidence>
<dbReference type="AlphaFoldDB" id="A0A167JD65"/>
<keyword evidence="4" id="KW-0560">Oxidoreductase</keyword>
<dbReference type="InterPro" id="IPR002938">
    <property type="entry name" value="FAD-bd"/>
</dbReference>
<keyword evidence="9" id="KW-1185">Reference proteome</keyword>
<comment type="similarity">
    <text evidence="1">Belongs to the paxM FAD-dependent monooxygenase family.</text>
</comment>
<dbReference type="PANTHER" id="PTHR13789:SF309">
    <property type="entry name" value="PUTATIVE (AFU_ORTHOLOGUE AFUA_6G14510)-RELATED"/>
    <property type="match status" value="1"/>
</dbReference>
<gene>
    <name evidence="8" type="ORF">CALVIDRAFT_539924</name>
</gene>
<dbReference type="STRING" id="1330018.A0A167JD65"/>
<accession>A0A167JD65</accession>
<dbReference type="Proteomes" id="UP000076738">
    <property type="component" value="Unassembled WGS sequence"/>
</dbReference>
<evidence type="ECO:0000313" key="9">
    <source>
        <dbReference type="Proteomes" id="UP000076738"/>
    </source>
</evidence>
<dbReference type="GO" id="GO:0004497">
    <property type="term" value="F:monooxygenase activity"/>
    <property type="evidence" value="ECO:0007669"/>
    <property type="project" value="UniProtKB-KW"/>
</dbReference>
<reference evidence="8 9" key="1">
    <citation type="journal article" date="2016" name="Mol. Biol. Evol.">
        <title>Comparative Genomics of Early-Diverging Mushroom-Forming Fungi Provides Insights into the Origins of Lignocellulose Decay Capabilities.</title>
        <authorList>
            <person name="Nagy L.G."/>
            <person name="Riley R."/>
            <person name="Tritt A."/>
            <person name="Adam C."/>
            <person name="Daum C."/>
            <person name="Floudas D."/>
            <person name="Sun H."/>
            <person name="Yadav J.S."/>
            <person name="Pangilinan J."/>
            <person name="Larsson K.H."/>
            <person name="Matsuura K."/>
            <person name="Barry K."/>
            <person name="Labutti K."/>
            <person name="Kuo R."/>
            <person name="Ohm R.A."/>
            <person name="Bhattacharya S.S."/>
            <person name="Shirouzu T."/>
            <person name="Yoshinaga Y."/>
            <person name="Martin F.M."/>
            <person name="Grigoriev I.V."/>
            <person name="Hibbett D.S."/>
        </authorList>
    </citation>
    <scope>NUCLEOTIDE SEQUENCE [LARGE SCALE GENOMIC DNA]</scope>
    <source>
        <strain evidence="8 9">TUFC12733</strain>
    </source>
</reference>
<dbReference type="PRINTS" id="PR00420">
    <property type="entry name" value="RNGMNOXGNASE"/>
</dbReference>
<evidence type="ECO:0000256" key="1">
    <source>
        <dbReference type="ARBA" id="ARBA00007992"/>
    </source>
</evidence>
<evidence type="ECO:0000256" key="6">
    <source>
        <dbReference type="SAM" id="SignalP"/>
    </source>
</evidence>
<dbReference type="Gene3D" id="3.50.50.60">
    <property type="entry name" value="FAD/NAD(P)-binding domain"/>
    <property type="match status" value="1"/>
</dbReference>
<dbReference type="SUPFAM" id="SSF51905">
    <property type="entry name" value="FAD/NAD(P)-binding domain"/>
    <property type="match status" value="1"/>
</dbReference>
<evidence type="ECO:0000313" key="8">
    <source>
        <dbReference type="EMBL" id="KZO93475.1"/>
    </source>
</evidence>
<keyword evidence="3" id="KW-0274">FAD</keyword>
<evidence type="ECO:0000259" key="7">
    <source>
        <dbReference type="Pfam" id="PF01494"/>
    </source>
</evidence>
<protein>
    <submittedName>
        <fullName evidence="8">FAD/NAD(P)-binding domain-containing protein</fullName>
    </submittedName>
</protein>
<keyword evidence="2" id="KW-0285">Flavoprotein</keyword>
<evidence type="ECO:0000256" key="2">
    <source>
        <dbReference type="ARBA" id="ARBA00022630"/>
    </source>
</evidence>
<sequence>MKVIIVGAGIAGPVLALLLQHKGFEPVIYEAATSIAPGGSVQLSPQTFKVLNIVGLAERAIATGQAQESLEFRSHPSGRTLMAVDIPAMIRKEAGWPMCHAMRSRYVEFLVGAVRERGMRVEFGKKVVRTEQDGEKVKVAFEDGTEDEGDLLVGCDGMNSDVRALVFSPGKTYYTGIILIGGISRRHPSSLPPSILQVFGDGAHFLSAPLSSTEVGFQCVFPEPRASADNWRTVPLTNTHGKAMLAALPQARWAGGPARIISEATSAFRHAACLMDPLQSWHKGRIVLVGDAARPAAPHLGQGSNQAAEDAYHLVRLLCQPGHLPLSSSELETALAEYTALRVPHAKEVVASSISEGRLRVLSGPEKCRKRDEALGRSLQEGRWREVVSRMKGPFEGDKSEI</sequence>
<keyword evidence="6" id="KW-0732">Signal</keyword>
<organism evidence="8 9">
    <name type="scientific">Calocera viscosa (strain TUFC12733)</name>
    <dbReference type="NCBI Taxonomy" id="1330018"/>
    <lineage>
        <taxon>Eukaryota</taxon>
        <taxon>Fungi</taxon>
        <taxon>Dikarya</taxon>
        <taxon>Basidiomycota</taxon>
        <taxon>Agaricomycotina</taxon>
        <taxon>Dacrymycetes</taxon>
        <taxon>Dacrymycetales</taxon>
        <taxon>Dacrymycetaceae</taxon>
        <taxon>Calocera</taxon>
    </lineage>
</organism>